<dbReference type="Proteomes" id="UP000030764">
    <property type="component" value="Unassembled WGS sequence"/>
</dbReference>
<name>A0A085LQV6_9BILA</name>
<proteinExistence type="predicted"/>
<evidence type="ECO:0000313" key="2">
    <source>
        <dbReference type="Proteomes" id="UP000030764"/>
    </source>
</evidence>
<sequence length="1330" mass="150655">MISEKAFTFHGLLKSQELSWVARLNLARKVLVDPGPLPSIQVHMAFDALCTLMLDCEKCMATDDHIAQLWHILCKFFADVVRSKDFVRKPLFSKSLLSCLHFAASASSDRTPAYLLPMVQCTCELLKAEEMPMLGSKLSQLSDAIEQSLIIRLNCLSRGECPNELEILLTTLVQRYLALRAFWPVQKERFTYVCDHLIPVMAKSCLINAKCSVGEQVLKLIAELVFDVAYADDYGAYLCIRREVTLKKRARTASQTDHPVWTLFSKLETFCSTDSEQQKGITLLYPKLFRQFSLKFAGNGSLANRCLLFFSLYGYQLGEGLDRVELACRLLCCLNEFKIYNTYEDTDNWAEWFFSIRDEMLDASARSAEFYVALEQFLQIHPLVVSLKVKEILMATRRDASSAVPEKVAFLVSLMSYYGKTSQLEVLFQTYVEVIVDFVGNVELYPEEYRAFQVSAVDLKQIQMSTIVNTTVSKCLLLAGREGEQYGRRCLQILKLFDSVSASCRSNSLEDVLKLSDVKSLLDLLSKNANRSDDWWICALTMAKTLLCQCVTNMAWLCISAEDLNNVDNYLSSLMTVNRSDSFLSVLLLIYTRIANREVPERVARDVIHFLAKEKERPYRQEDGFEGSTDMATRQLLFEWSSSLLGVAGEKYRQRFADVIAQLAFVKCDNRFELMLSDAALWEDAVNIKCLVKAYIGVIAEQLKSQFHVDVDGAVLLGNEDAYLALYDHLKGNGPFKLRKSTDLEPLRRMVNHLLSIPVETTDSKILRTLVTLLVVAFKVASNAWRSTKYMRNVPTDFVVVIGRVTGSLLPRGFAKKRMDVDEGHFLSELVLLEGLQNLECALLRGLSDSHCTSLQQVVIAFCNFFFEQCNGTSEENSALAYMETAAKEKAILAAGFLPVVDHLLRTACQAMQTNKFERQLCQRTINVMTGIATNLWHQWESGKVQFPPLALMKTLTEFSSLLAENNDVTGQSVIALLSRVDNNVERMCSTLSDCTFENFNNMLEFLVVTQRESKSGDLLRKHILASLRDGPRDFCNSLSAAELLQRAKSFGEKIIGPLWSTLTEENLKMLFADREDFPSAWLLFLLLSTSTADCHSGVKGNRFLQRCRSILFSIAHCVQFCPKDNANSVLIFALACRLFKLWLSEKRLMRRGVDQLVDACHTLLAWLPLNDLYEAPGFDVLFQEELTLSSLIVNVHSSDVISRIPSFVETLRLLQSALHRYCKFLRVGTKAHLVCTQTAYQMRRLLIKVAQYEKDFARVATYVVADFVNFCCAEPLCQLCMQEVLPGYLELHRCFDIPSISMLSVNLTGAQLELYTTLFVGGKEKFLKR</sequence>
<feature type="non-terminal residue" evidence="1">
    <location>
        <position position="1330"/>
    </location>
</feature>
<dbReference type="EMBL" id="KL363330">
    <property type="protein sequence ID" value="KFD47352.1"/>
    <property type="molecule type" value="Genomic_DNA"/>
</dbReference>
<organism evidence="1 2">
    <name type="scientific">Trichuris suis</name>
    <name type="common">pig whipworm</name>
    <dbReference type="NCBI Taxonomy" id="68888"/>
    <lineage>
        <taxon>Eukaryota</taxon>
        <taxon>Metazoa</taxon>
        <taxon>Ecdysozoa</taxon>
        <taxon>Nematoda</taxon>
        <taxon>Enoplea</taxon>
        <taxon>Dorylaimia</taxon>
        <taxon>Trichinellida</taxon>
        <taxon>Trichuridae</taxon>
        <taxon>Trichuris</taxon>
    </lineage>
</organism>
<accession>A0A085LQV6</accession>
<reference evidence="1 2" key="1">
    <citation type="journal article" date="2014" name="Nat. Genet.">
        <title>Genome and transcriptome of the porcine whipworm Trichuris suis.</title>
        <authorList>
            <person name="Jex A.R."/>
            <person name="Nejsum P."/>
            <person name="Schwarz E.M."/>
            <person name="Hu L."/>
            <person name="Young N.D."/>
            <person name="Hall R.S."/>
            <person name="Korhonen P.K."/>
            <person name="Liao S."/>
            <person name="Thamsborg S."/>
            <person name="Xia J."/>
            <person name="Xu P."/>
            <person name="Wang S."/>
            <person name="Scheerlinck J.P."/>
            <person name="Hofmann A."/>
            <person name="Sternberg P.W."/>
            <person name="Wang J."/>
            <person name="Gasser R.B."/>
        </authorList>
    </citation>
    <scope>NUCLEOTIDE SEQUENCE [LARGE SCALE GENOMIC DNA]</scope>
    <source>
        <strain evidence="1">DCEP-RM93M</strain>
    </source>
</reference>
<protein>
    <submittedName>
        <fullName evidence="1">Uncharacterized protein</fullName>
    </submittedName>
</protein>
<gene>
    <name evidence="1" type="ORF">M513_11767</name>
</gene>
<keyword evidence="2" id="KW-1185">Reference proteome</keyword>
<evidence type="ECO:0000313" key="1">
    <source>
        <dbReference type="EMBL" id="KFD47352.1"/>
    </source>
</evidence>